<evidence type="ECO:0000256" key="3">
    <source>
        <dbReference type="ARBA" id="ARBA00022448"/>
    </source>
</evidence>
<dbReference type="PANTHER" id="PTHR21716:SF53">
    <property type="entry name" value="PERMEASE PERM-RELATED"/>
    <property type="match status" value="1"/>
</dbReference>
<feature type="transmembrane region" description="Helical" evidence="9">
    <location>
        <begin position="116"/>
        <end position="137"/>
    </location>
</feature>
<protein>
    <submittedName>
        <fullName evidence="10">Pheromone autoinducer 2 transporter</fullName>
    </submittedName>
</protein>
<evidence type="ECO:0000256" key="5">
    <source>
        <dbReference type="ARBA" id="ARBA00022692"/>
    </source>
</evidence>
<dbReference type="InterPro" id="IPR002549">
    <property type="entry name" value="AI-2E-like"/>
</dbReference>
<dbReference type="Pfam" id="PF01594">
    <property type="entry name" value="AI-2E_transport"/>
    <property type="match status" value="1"/>
</dbReference>
<feature type="transmembrane region" description="Helical" evidence="9">
    <location>
        <begin position="235"/>
        <end position="256"/>
    </location>
</feature>
<reference evidence="10" key="1">
    <citation type="submission" date="2019-11" db="EMBL/GenBank/DDBJ databases">
        <authorList>
            <person name="Feng L."/>
        </authorList>
    </citation>
    <scope>NUCLEOTIDE SEQUENCE</scope>
    <source>
        <strain evidence="10">AodontolyticusLFYP35</strain>
    </source>
</reference>
<keyword evidence="3" id="KW-0813">Transport</keyword>
<evidence type="ECO:0000256" key="4">
    <source>
        <dbReference type="ARBA" id="ARBA00022475"/>
    </source>
</evidence>
<evidence type="ECO:0000256" key="8">
    <source>
        <dbReference type="SAM" id="MobiDB-lite"/>
    </source>
</evidence>
<feature type="transmembrane region" description="Helical" evidence="9">
    <location>
        <begin position="85"/>
        <end position="110"/>
    </location>
</feature>
<evidence type="ECO:0000313" key="10">
    <source>
        <dbReference type="EMBL" id="VYT03830.1"/>
    </source>
</evidence>
<keyword evidence="6 9" id="KW-1133">Transmembrane helix</keyword>
<feature type="transmembrane region" description="Helical" evidence="9">
    <location>
        <begin position="304"/>
        <end position="335"/>
    </location>
</feature>
<sequence>MSEKPQRQSTRLIRHSRALVTSLSQGAQRLGSHTAARLKARSGTQAAPRHHQAPPRVQWTPPTRPPSSSHRVLNGTTRKPLVPRWLAQAGVGSWAIIGVIIVISAVVFAIAQATPVFVAIFIALLLTAILNPLTNFLSRWLNRWLAVFASLLAFIGTFVALMTLVITSIAGQWPNLLVEVENGLVKVSDLVSHLKLPFQIPINDLTHLNETLMSQGKQFLASNWSGLLSETVANVSSAAVVASVLVLAFFITIFFLHSGSQMWTWFVALLPYHRRAVTNRAAQAGWATFSGYARGTMLVAGTDGLFAAIFLQILGVPVAPALGILVFIGAFIPLIGAPTAMILAMIVALAAKGIVTAAIVGLGIALIGQIEGHILQPLIMGHQVSLHPVVVGIGVMVGTFTAGLLGAIIAIPIISVIWSIFSELYVPRERA</sequence>
<evidence type="ECO:0000256" key="6">
    <source>
        <dbReference type="ARBA" id="ARBA00022989"/>
    </source>
</evidence>
<evidence type="ECO:0000256" key="2">
    <source>
        <dbReference type="ARBA" id="ARBA00009773"/>
    </source>
</evidence>
<comment type="subcellular location">
    <subcellularLocation>
        <location evidence="1">Cell membrane</location>
        <topology evidence="1">Multi-pass membrane protein</topology>
    </subcellularLocation>
</comment>
<dbReference type="GO" id="GO:0005886">
    <property type="term" value="C:plasma membrane"/>
    <property type="evidence" value="ECO:0007669"/>
    <property type="project" value="UniProtKB-SubCell"/>
</dbReference>
<keyword evidence="5 9" id="KW-0812">Transmembrane</keyword>
<dbReference type="PANTHER" id="PTHR21716">
    <property type="entry name" value="TRANSMEMBRANE PROTEIN"/>
    <property type="match status" value="1"/>
</dbReference>
<gene>
    <name evidence="10" type="ORF">AOLFYP35_01312</name>
</gene>
<feature type="transmembrane region" description="Helical" evidence="9">
    <location>
        <begin position="144"/>
        <end position="170"/>
    </location>
</feature>
<dbReference type="GO" id="GO:0055085">
    <property type="term" value="P:transmembrane transport"/>
    <property type="evidence" value="ECO:0007669"/>
    <property type="project" value="TreeGrafter"/>
</dbReference>
<evidence type="ECO:0000256" key="9">
    <source>
        <dbReference type="SAM" id="Phobius"/>
    </source>
</evidence>
<evidence type="ECO:0000256" key="7">
    <source>
        <dbReference type="ARBA" id="ARBA00023136"/>
    </source>
</evidence>
<comment type="similarity">
    <text evidence="2">Belongs to the autoinducer-2 exporter (AI-2E) (TC 2.A.86) family.</text>
</comment>
<organism evidence="10">
    <name type="scientific">Schaalia odontolytica</name>
    <dbReference type="NCBI Taxonomy" id="1660"/>
    <lineage>
        <taxon>Bacteria</taxon>
        <taxon>Bacillati</taxon>
        <taxon>Actinomycetota</taxon>
        <taxon>Actinomycetes</taxon>
        <taxon>Actinomycetales</taxon>
        <taxon>Actinomycetaceae</taxon>
        <taxon>Schaalia</taxon>
    </lineage>
</organism>
<proteinExistence type="inferred from homology"/>
<keyword evidence="4" id="KW-1003">Cell membrane</keyword>
<feature type="transmembrane region" description="Helical" evidence="9">
    <location>
        <begin position="341"/>
        <end position="368"/>
    </location>
</feature>
<feature type="region of interest" description="Disordered" evidence="8">
    <location>
        <begin position="29"/>
        <end position="75"/>
    </location>
</feature>
<dbReference type="EMBL" id="CACRSM010000002">
    <property type="protein sequence ID" value="VYT03830.1"/>
    <property type="molecule type" value="Genomic_DNA"/>
</dbReference>
<keyword evidence="7 9" id="KW-0472">Membrane</keyword>
<name>A0A6N2TDW0_9ACTO</name>
<feature type="transmembrane region" description="Helical" evidence="9">
    <location>
        <begin position="389"/>
        <end position="421"/>
    </location>
</feature>
<accession>A0A6N2TDW0</accession>
<evidence type="ECO:0000256" key="1">
    <source>
        <dbReference type="ARBA" id="ARBA00004651"/>
    </source>
</evidence>
<dbReference type="AlphaFoldDB" id="A0A6N2TDW0"/>